<dbReference type="AlphaFoldDB" id="A0A8J8SBK4"/>
<keyword evidence="2" id="KW-1185">Reference proteome</keyword>
<evidence type="ECO:0000313" key="1">
    <source>
        <dbReference type="EMBL" id="QUH28777.1"/>
    </source>
</evidence>
<reference evidence="1 2" key="1">
    <citation type="submission" date="2020-07" db="EMBL/GenBank/DDBJ databases">
        <title>Vallitalea guaymasensis genome.</title>
        <authorList>
            <person name="Postec A."/>
        </authorList>
    </citation>
    <scope>NUCLEOTIDE SEQUENCE [LARGE SCALE GENOMIC DNA]</scope>
    <source>
        <strain evidence="1 2">Ra1766G1</strain>
    </source>
</reference>
<organism evidence="1 2">
    <name type="scientific">Vallitalea guaymasensis</name>
    <dbReference type="NCBI Taxonomy" id="1185412"/>
    <lineage>
        <taxon>Bacteria</taxon>
        <taxon>Bacillati</taxon>
        <taxon>Bacillota</taxon>
        <taxon>Clostridia</taxon>
        <taxon>Lachnospirales</taxon>
        <taxon>Vallitaleaceae</taxon>
        <taxon>Vallitalea</taxon>
    </lineage>
</organism>
<evidence type="ECO:0000313" key="2">
    <source>
        <dbReference type="Proteomes" id="UP000677305"/>
    </source>
</evidence>
<dbReference type="PROSITE" id="PS51257">
    <property type="entry name" value="PROKAR_LIPOPROTEIN"/>
    <property type="match status" value="1"/>
</dbReference>
<gene>
    <name evidence="1" type="ORF">HYG85_07575</name>
</gene>
<dbReference type="RefSeq" id="WP_212692985.1">
    <property type="nucleotide sequence ID" value="NZ_CP058561.1"/>
</dbReference>
<dbReference type="EMBL" id="CP058561">
    <property type="protein sequence ID" value="QUH28777.1"/>
    <property type="molecule type" value="Genomic_DNA"/>
</dbReference>
<sequence length="132" mass="15103">MNRFIKIIFSFVILAGLTIGLSGCSALENDDVKQLKKDLITVVQDNAKDYFNKEIDCDNFDISLSQAVTEDSFTSVINLDNVKKVHFIGCFKDKPEDVIEFYLIYDIENKKTEKFGIKTLEDDEIVYAELDD</sequence>
<protein>
    <submittedName>
        <fullName evidence="1">Uncharacterized protein</fullName>
    </submittedName>
</protein>
<name>A0A8J8SBK4_9FIRM</name>
<dbReference type="Proteomes" id="UP000677305">
    <property type="component" value="Chromosome"/>
</dbReference>
<dbReference type="KEGG" id="vgu:HYG85_07575"/>
<accession>A0A8J8SBK4</accession>
<proteinExistence type="predicted"/>